<evidence type="ECO:0000256" key="4">
    <source>
        <dbReference type="ARBA" id="ARBA00023125"/>
    </source>
</evidence>
<evidence type="ECO:0000313" key="8">
    <source>
        <dbReference type="EMBL" id="CUT01490.1"/>
    </source>
</evidence>
<keyword evidence="9" id="KW-1185">Reference proteome</keyword>
<keyword evidence="2" id="KW-0902">Two-component regulatory system</keyword>
<evidence type="ECO:0000259" key="7">
    <source>
        <dbReference type="PROSITE" id="PS50110"/>
    </source>
</evidence>
<evidence type="ECO:0000256" key="1">
    <source>
        <dbReference type="ARBA" id="ARBA00022553"/>
    </source>
</evidence>
<keyword evidence="4" id="KW-0238">DNA-binding</keyword>
<dbReference type="PROSITE" id="PS50110">
    <property type="entry name" value="RESPONSE_REGULATORY"/>
    <property type="match status" value="1"/>
</dbReference>
<name>A0A656D8T1_KRYT1</name>
<evidence type="ECO:0000256" key="6">
    <source>
        <dbReference type="PROSITE-ProRule" id="PRU00169"/>
    </source>
</evidence>
<dbReference type="GO" id="GO:0000156">
    <property type="term" value="F:phosphorelay response regulator activity"/>
    <property type="evidence" value="ECO:0007669"/>
    <property type="project" value="TreeGrafter"/>
</dbReference>
<evidence type="ECO:0000256" key="5">
    <source>
        <dbReference type="ARBA" id="ARBA00023163"/>
    </source>
</evidence>
<protein>
    <submittedName>
        <fullName evidence="8">Response regulator receiver domain-containing protein</fullName>
    </submittedName>
</protein>
<evidence type="ECO:0000313" key="9">
    <source>
        <dbReference type="Proteomes" id="UP000243065"/>
    </source>
</evidence>
<dbReference type="SUPFAM" id="SSF52172">
    <property type="entry name" value="CheY-like"/>
    <property type="match status" value="1"/>
</dbReference>
<dbReference type="Gene3D" id="3.30.565.10">
    <property type="entry name" value="Histidine kinase-like ATPase, C-terminal domain"/>
    <property type="match status" value="1"/>
</dbReference>
<dbReference type="SMART" id="SM00448">
    <property type="entry name" value="REC"/>
    <property type="match status" value="1"/>
</dbReference>
<dbReference type="InterPro" id="IPR011006">
    <property type="entry name" value="CheY-like_superfamily"/>
</dbReference>
<reference evidence="8 9" key="1">
    <citation type="submission" date="2015-11" db="EMBL/GenBank/DDBJ databases">
        <authorList>
            <person name="Varghese N."/>
        </authorList>
    </citation>
    <scope>NUCLEOTIDE SEQUENCE [LARGE SCALE GENOMIC DNA]</scope>
    <source>
        <strain evidence="8 9">JGI-24</strain>
    </source>
</reference>
<dbReference type="InterPro" id="IPR036890">
    <property type="entry name" value="HATPase_C_sf"/>
</dbReference>
<dbReference type="Gene3D" id="3.40.50.2300">
    <property type="match status" value="1"/>
</dbReference>
<feature type="domain" description="Response regulatory" evidence="7">
    <location>
        <begin position="2"/>
        <end position="119"/>
    </location>
</feature>
<dbReference type="RefSeq" id="WP_072150363.1">
    <property type="nucleotide sequence ID" value="NZ_CZVU01000037.1"/>
</dbReference>
<dbReference type="PANTHER" id="PTHR48111">
    <property type="entry name" value="REGULATOR OF RPOS"/>
    <property type="match status" value="1"/>
</dbReference>
<dbReference type="InterPro" id="IPR001789">
    <property type="entry name" value="Sig_transdc_resp-reg_receiver"/>
</dbReference>
<evidence type="ECO:0000256" key="3">
    <source>
        <dbReference type="ARBA" id="ARBA00023015"/>
    </source>
</evidence>
<dbReference type="OrthoDB" id="9812260at2"/>
<organism evidence="8 9">
    <name type="scientific">Kryptobacter tengchongensis</name>
    <dbReference type="NCBI Taxonomy" id="1643429"/>
    <lineage>
        <taxon>Bacteria</taxon>
        <taxon>Pseudomonadati</taxon>
        <taxon>Candidatus Kryptoniota</taxon>
        <taxon>Candidatus Kryptobacter</taxon>
    </lineage>
</organism>
<keyword evidence="3" id="KW-0805">Transcription regulation</keyword>
<keyword evidence="1 6" id="KW-0597">Phosphoprotein</keyword>
<dbReference type="Pfam" id="PF00072">
    <property type="entry name" value="Response_reg"/>
    <property type="match status" value="1"/>
</dbReference>
<keyword evidence="5" id="KW-0804">Transcription</keyword>
<dbReference type="GO" id="GO:0006355">
    <property type="term" value="P:regulation of DNA-templated transcription"/>
    <property type="evidence" value="ECO:0007669"/>
    <property type="project" value="TreeGrafter"/>
</dbReference>
<gene>
    <name evidence="8" type="ORF">JGI24_00949</name>
</gene>
<dbReference type="Proteomes" id="UP000243065">
    <property type="component" value="Unassembled WGS sequence"/>
</dbReference>
<sequence length="351" mass="40386">MAILIVDDEKELRETLKNALESEGYDVITADNGLAGLTLAQEKKPELILLDISMPVMDGFTALFKLKQNPITREIPVIILTGQYVDEENLERGFNLGAVEYLYKPIRFTELVARVKSVLRMRSLENEAKKVQLMTEKFFISEVKELFSSIRGIIEMILEGEEIREEMKNILRENYNRMRKWFELSEYFIRLNDISAGVEEIEIKVFDINLLLKKVAEQIKEKFSGVNFEFSFGRDSLVKGNENWIEIGFLTFFEAIAEAMSFNGKIHISQVTRAGSDGKFVFVGIRDEAKKLTIESAKTLFSPYLFSEYKPSYNLFALKIFQRIIELNGGHIIVEPSEQVGNKFVIRFHSA</sequence>
<dbReference type="PANTHER" id="PTHR48111:SF1">
    <property type="entry name" value="TWO-COMPONENT RESPONSE REGULATOR ORR33"/>
    <property type="match status" value="1"/>
</dbReference>
<dbReference type="GO" id="GO:0005829">
    <property type="term" value="C:cytosol"/>
    <property type="evidence" value="ECO:0007669"/>
    <property type="project" value="TreeGrafter"/>
</dbReference>
<accession>A0A656D8T1</accession>
<dbReference type="SUPFAM" id="SSF55874">
    <property type="entry name" value="ATPase domain of HSP90 chaperone/DNA topoisomerase II/histidine kinase"/>
    <property type="match status" value="1"/>
</dbReference>
<dbReference type="GO" id="GO:0032993">
    <property type="term" value="C:protein-DNA complex"/>
    <property type="evidence" value="ECO:0007669"/>
    <property type="project" value="TreeGrafter"/>
</dbReference>
<dbReference type="GO" id="GO:0000976">
    <property type="term" value="F:transcription cis-regulatory region binding"/>
    <property type="evidence" value="ECO:0007669"/>
    <property type="project" value="TreeGrafter"/>
</dbReference>
<feature type="modified residue" description="4-aspartylphosphate" evidence="6">
    <location>
        <position position="51"/>
    </location>
</feature>
<evidence type="ECO:0000256" key="2">
    <source>
        <dbReference type="ARBA" id="ARBA00023012"/>
    </source>
</evidence>
<dbReference type="AlphaFoldDB" id="A0A656D8T1"/>
<dbReference type="InterPro" id="IPR039420">
    <property type="entry name" value="WalR-like"/>
</dbReference>
<dbReference type="EMBL" id="CZVU01000037">
    <property type="protein sequence ID" value="CUT01490.1"/>
    <property type="molecule type" value="Genomic_DNA"/>
</dbReference>
<proteinExistence type="predicted"/>